<proteinExistence type="predicted"/>
<dbReference type="AlphaFoldDB" id="A0AAV8V196"/>
<gene>
    <name evidence="4" type="ORF">NDN08_007481</name>
</gene>
<feature type="repeat" description="PPR" evidence="2">
    <location>
        <begin position="102"/>
        <end position="136"/>
    </location>
</feature>
<dbReference type="NCBIfam" id="TIGR00756">
    <property type="entry name" value="PPR"/>
    <property type="match status" value="3"/>
</dbReference>
<evidence type="ECO:0000256" key="2">
    <source>
        <dbReference type="PROSITE-ProRule" id="PRU00708"/>
    </source>
</evidence>
<feature type="repeat" description="PPR" evidence="2">
    <location>
        <begin position="348"/>
        <end position="382"/>
    </location>
</feature>
<name>A0AAV8V196_9RHOD</name>
<comment type="caution">
    <text evidence="4">The sequence shown here is derived from an EMBL/GenBank/DDBJ whole genome shotgun (WGS) entry which is preliminary data.</text>
</comment>
<keyword evidence="5" id="KW-1185">Reference proteome</keyword>
<evidence type="ECO:0000259" key="3">
    <source>
        <dbReference type="Pfam" id="PF23276"/>
    </source>
</evidence>
<evidence type="ECO:0000313" key="4">
    <source>
        <dbReference type="EMBL" id="KAJ8907367.1"/>
    </source>
</evidence>
<feature type="repeat" description="PPR" evidence="2">
    <location>
        <begin position="383"/>
        <end position="417"/>
    </location>
</feature>
<dbReference type="InterPro" id="IPR057027">
    <property type="entry name" value="TPR_mt"/>
</dbReference>
<organism evidence="4 5">
    <name type="scientific">Rhodosorus marinus</name>
    <dbReference type="NCBI Taxonomy" id="101924"/>
    <lineage>
        <taxon>Eukaryota</taxon>
        <taxon>Rhodophyta</taxon>
        <taxon>Stylonematophyceae</taxon>
        <taxon>Stylonematales</taxon>
        <taxon>Stylonemataceae</taxon>
        <taxon>Rhodosorus</taxon>
    </lineage>
</organism>
<keyword evidence="1" id="KW-0677">Repeat</keyword>
<dbReference type="EMBL" id="JAMWBK010000002">
    <property type="protein sequence ID" value="KAJ8907367.1"/>
    <property type="molecule type" value="Genomic_DNA"/>
</dbReference>
<accession>A0AAV8V196</accession>
<dbReference type="Pfam" id="PF23276">
    <property type="entry name" value="TPR_24"/>
    <property type="match status" value="1"/>
</dbReference>
<dbReference type="PANTHER" id="PTHR47941">
    <property type="entry name" value="PENTATRICOPEPTIDE REPEAT-CONTAINING PROTEIN 3, MITOCHONDRIAL"/>
    <property type="match status" value="1"/>
</dbReference>
<feature type="domain" description="Pentatricopeptide repeat-containing protein-mitochondrial" evidence="3">
    <location>
        <begin position="335"/>
        <end position="438"/>
    </location>
</feature>
<evidence type="ECO:0000313" key="5">
    <source>
        <dbReference type="Proteomes" id="UP001157974"/>
    </source>
</evidence>
<dbReference type="InterPro" id="IPR002885">
    <property type="entry name" value="PPR_rpt"/>
</dbReference>
<dbReference type="PROSITE" id="PS51375">
    <property type="entry name" value="PPR"/>
    <property type="match status" value="3"/>
</dbReference>
<protein>
    <recommendedName>
        <fullName evidence="3">Pentatricopeptide repeat-containing protein-mitochondrial domain-containing protein</fullName>
    </recommendedName>
</protein>
<dbReference type="Proteomes" id="UP001157974">
    <property type="component" value="Unassembled WGS sequence"/>
</dbReference>
<reference evidence="4 5" key="1">
    <citation type="journal article" date="2023" name="Nat. Commun.">
        <title>Origin of minicircular mitochondrial genomes in red algae.</title>
        <authorList>
            <person name="Lee Y."/>
            <person name="Cho C.H."/>
            <person name="Lee Y.M."/>
            <person name="Park S.I."/>
            <person name="Yang J.H."/>
            <person name="West J.A."/>
            <person name="Bhattacharya D."/>
            <person name="Yoon H.S."/>
        </authorList>
    </citation>
    <scope>NUCLEOTIDE SEQUENCE [LARGE SCALE GENOMIC DNA]</scope>
    <source>
        <strain evidence="4 5">CCMP1338</strain>
        <tissue evidence="4">Whole cell</tissue>
    </source>
</reference>
<dbReference type="Pfam" id="PF13812">
    <property type="entry name" value="PPR_3"/>
    <property type="match status" value="1"/>
</dbReference>
<dbReference type="Gene3D" id="1.25.40.10">
    <property type="entry name" value="Tetratricopeptide repeat domain"/>
    <property type="match status" value="3"/>
</dbReference>
<evidence type="ECO:0000256" key="1">
    <source>
        <dbReference type="ARBA" id="ARBA00022737"/>
    </source>
</evidence>
<sequence length="588" mass="65930">MAQVLSPRVNSGAVRKLTSADSIWNTIREQLDAGTLKQLELDRFFSTYSVENARISLEELPRGSRYAVFLYTAMLWRGIHEKRVADVVGIRDEMKTRGIHMTESVYNTMITSYLSVDQYAAAKDVLTEMKENGLGANTKIYESMIKEASKAKLAVDLRVYEKEVTWNQPRPAAAILHQLLRGYAAVGTEKDCARVFSKISRERKGMASYVKSLIDKYSVTGESQVADKLLRSLEYKHREFLRIGQYNILLKQYMREQKAGAGYGLLERLKSNPELPEPDADSYGLVLKTLAHAGKVPHIRTLLEEARKAGVPHGRLETLMVVGLCQRGKMSEAEAKVEEMIGAGEKIDTGLHDALVRGFSRTGDVEKALRVMRKMAQAEQRPSGLSYSMLLHAQVSSGNSREALQTWNEMRAYGRRPVKVGFNAAIRALVKCGQLEEAQKELLAMEKTVGTTRSALTEVISGYAMSSGPGNIYAMEWFHSAIDKKVLDPFVRNQSLNDSANSVLLKAGPLPIGLARVALRWLLFNETPANLLIEYAVNHSDVNSSHLLAKRRFLCDGLAKLQIPFDENRDKCTIAVNSTQWRNWRERL</sequence>
<dbReference type="InterPro" id="IPR011990">
    <property type="entry name" value="TPR-like_helical_dom_sf"/>
</dbReference>